<sequence>MPPVRRLAHVCLGTFDLERLIAFYGSLMEARVIHEFVNLAGERYGVLLTVAPGTFLELFNEQDPESRSGRGLFRHLCFEVEDIEATAAHVRTLGLAAEVKRGRTDRTLQFTIADPDGTPVEFHQYDSQCVQFPYV</sequence>
<dbReference type="GO" id="GO:0046491">
    <property type="term" value="P:L-methylmalonyl-CoA metabolic process"/>
    <property type="evidence" value="ECO:0007669"/>
    <property type="project" value="TreeGrafter"/>
</dbReference>
<gene>
    <name evidence="3" type="ORF">SAE02_20740</name>
</gene>
<dbReference type="SUPFAM" id="SSF54593">
    <property type="entry name" value="Glyoxalase/Bleomycin resistance protein/Dihydroxybiphenyl dioxygenase"/>
    <property type="match status" value="1"/>
</dbReference>
<dbReference type="GO" id="GO:0004493">
    <property type="term" value="F:methylmalonyl-CoA epimerase activity"/>
    <property type="evidence" value="ECO:0007669"/>
    <property type="project" value="TreeGrafter"/>
</dbReference>
<protein>
    <recommendedName>
        <fullName evidence="2">VOC domain-containing protein</fullName>
    </recommendedName>
</protein>
<dbReference type="Pfam" id="PF00903">
    <property type="entry name" value="Glyoxalase"/>
    <property type="match status" value="1"/>
</dbReference>
<dbReference type="PANTHER" id="PTHR43048:SF3">
    <property type="entry name" value="METHYLMALONYL-COA EPIMERASE, MITOCHONDRIAL"/>
    <property type="match status" value="1"/>
</dbReference>
<name>A0A512DN80_9PROT</name>
<reference evidence="3 4" key="1">
    <citation type="submission" date="2019-07" db="EMBL/GenBank/DDBJ databases">
        <title>Whole genome shotgun sequence of Skermanella aerolata NBRC 106429.</title>
        <authorList>
            <person name="Hosoyama A."/>
            <person name="Uohara A."/>
            <person name="Ohji S."/>
            <person name="Ichikawa N."/>
        </authorList>
    </citation>
    <scope>NUCLEOTIDE SEQUENCE [LARGE SCALE GENOMIC DNA]</scope>
    <source>
        <strain evidence="3 4">NBRC 106429</strain>
    </source>
</reference>
<keyword evidence="4" id="KW-1185">Reference proteome</keyword>
<dbReference type="InterPro" id="IPR029068">
    <property type="entry name" value="Glyas_Bleomycin-R_OHBP_Dase"/>
</dbReference>
<dbReference type="InterPro" id="IPR037523">
    <property type="entry name" value="VOC_core"/>
</dbReference>
<keyword evidence="1" id="KW-0479">Metal-binding</keyword>
<accession>A0A512DN80</accession>
<evidence type="ECO:0000313" key="4">
    <source>
        <dbReference type="Proteomes" id="UP000321523"/>
    </source>
</evidence>
<dbReference type="GO" id="GO:0046872">
    <property type="term" value="F:metal ion binding"/>
    <property type="evidence" value="ECO:0007669"/>
    <property type="project" value="UniProtKB-KW"/>
</dbReference>
<organism evidence="3 4">
    <name type="scientific">Skermanella aerolata</name>
    <dbReference type="NCBI Taxonomy" id="393310"/>
    <lineage>
        <taxon>Bacteria</taxon>
        <taxon>Pseudomonadati</taxon>
        <taxon>Pseudomonadota</taxon>
        <taxon>Alphaproteobacteria</taxon>
        <taxon>Rhodospirillales</taxon>
        <taxon>Azospirillaceae</taxon>
        <taxon>Skermanella</taxon>
    </lineage>
</organism>
<dbReference type="InterPro" id="IPR051785">
    <property type="entry name" value="MMCE/EMCE_epimerase"/>
</dbReference>
<evidence type="ECO:0000313" key="3">
    <source>
        <dbReference type="EMBL" id="GEO37926.1"/>
    </source>
</evidence>
<dbReference type="RefSeq" id="WP_052831466.1">
    <property type="nucleotide sequence ID" value="NZ_BJYZ01000008.1"/>
</dbReference>
<feature type="domain" description="VOC" evidence="2">
    <location>
        <begin position="6"/>
        <end position="125"/>
    </location>
</feature>
<dbReference type="PANTHER" id="PTHR43048">
    <property type="entry name" value="METHYLMALONYL-COA EPIMERASE"/>
    <property type="match status" value="1"/>
</dbReference>
<dbReference type="AlphaFoldDB" id="A0A512DN80"/>
<dbReference type="EMBL" id="BJYZ01000008">
    <property type="protein sequence ID" value="GEO37926.1"/>
    <property type="molecule type" value="Genomic_DNA"/>
</dbReference>
<dbReference type="Proteomes" id="UP000321523">
    <property type="component" value="Unassembled WGS sequence"/>
</dbReference>
<dbReference type="PROSITE" id="PS51819">
    <property type="entry name" value="VOC"/>
    <property type="match status" value="1"/>
</dbReference>
<evidence type="ECO:0000256" key="1">
    <source>
        <dbReference type="ARBA" id="ARBA00022723"/>
    </source>
</evidence>
<proteinExistence type="predicted"/>
<evidence type="ECO:0000259" key="2">
    <source>
        <dbReference type="PROSITE" id="PS51819"/>
    </source>
</evidence>
<dbReference type="OrthoDB" id="4725692at2"/>
<dbReference type="InterPro" id="IPR004360">
    <property type="entry name" value="Glyas_Fos-R_dOase_dom"/>
</dbReference>
<dbReference type="Gene3D" id="3.10.180.10">
    <property type="entry name" value="2,3-Dihydroxybiphenyl 1,2-Dioxygenase, domain 1"/>
    <property type="match status" value="1"/>
</dbReference>
<comment type="caution">
    <text evidence="3">The sequence shown here is derived from an EMBL/GenBank/DDBJ whole genome shotgun (WGS) entry which is preliminary data.</text>
</comment>